<dbReference type="STRING" id="691883.A0A058ZEJ4"/>
<dbReference type="InterPro" id="IPR028146">
    <property type="entry name" value="PRKCSH_N"/>
</dbReference>
<dbReference type="EMBL" id="KB932202">
    <property type="protein sequence ID" value="KCV72343.1"/>
    <property type="molecule type" value="Genomic_DNA"/>
</dbReference>
<evidence type="ECO:0000259" key="4">
    <source>
        <dbReference type="Pfam" id="PF12999"/>
    </source>
</evidence>
<feature type="signal peptide" evidence="3">
    <location>
        <begin position="1"/>
        <end position="35"/>
    </location>
</feature>
<dbReference type="eggNOG" id="KOG2397">
    <property type="taxonomic scope" value="Eukaryota"/>
</dbReference>
<evidence type="ECO:0000256" key="2">
    <source>
        <dbReference type="SAM" id="MobiDB-lite"/>
    </source>
</evidence>
<name>A0A058ZEJ4_FONAL</name>
<dbReference type="InterPro" id="IPR036055">
    <property type="entry name" value="LDL_receptor-like_sf"/>
</dbReference>
<feature type="chain" id="PRO_5001566865" description="Glucosidase II beta subunit N-terminal domain-containing protein" evidence="3">
    <location>
        <begin position="36"/>
        <end position="690"/>
    </location>
</feature>
<dbReference type="Proteomes" id="UP000030693">
    <property type="component" value="Unassembled WGS sequence"/>
</dbReference>
<feature type="domain" description="Glucosidase II beta subunit N-terminal" evidence="4">
    <location>
        <begin position="143"/>
        <end position="177"/>
    </location>
</feature>
<dbReference type="InterPro" id="IPR039794">
    <property type="entry name" value="Gtb1-like"/>
</dbReference>
<dbReference type="GO" id="GO:0017177">
    <property type="term" value="C:glucosidase II complex"/>
    <property type="evidence" value="ECO:0007669"/>
    <property type="project" value="TreeGrafter"/>
</dbReference>
<reference evidence="5" key="1">
    <citation type="submission" date="2013-04" db="EMBL/GenBank/DDBJ databases">
        <title>The Genome Sequence of Fonticula alba ATCC 38817.</title>
        <authorList>
            <consortium name="The Broad Institute Genomics Platform"/>
            <person name="Russ C."/>
            <person name="Cuomo C."/>
            <person name="Burger G."/>
            <person name="Gray M.W."/>
            <person name="Holland P.W.H."/>
            <person name="King N."/>
            <person name="Lang F.B.F."/>
            <person name="Roger A.J."/>
            <person name="Ruiz-Trillo I."/>
            <person name="Brown M."/>
            <person name="Walker B."/>
            <person name="Young S."/>
            <person name="Zeng Q."/>
            <person name="Gargeya S."/>
            <person name="Fitzgerald M."/>
            <person name="Haas B."/>
            <person name="Abouelleil A."/>
            <person name="Allen A.W."/>
            <person name="Alvarado L."/>
            <person name="Arachchi H.M."/>
            <person name="Berlin A.M."/>
            <person name="Chapman S.B."/>
            <person name="Gainer-Dewar J."/>
            <person name="Goldberg J."/>
            <person name="Griggs A."/>
            <person name="Gujja S."/>
            <person name="Hansen M."/>
            <person name="Howarth C."/>
            <person name="Imamovic A."/>
            <person name="Ireland A."/>
            <person name="Larimer J."/>
            <person name="McCowan C."/>
            <person name="Murphy C."/>
            <person name="Pearson M."/>
            <person name="Poon T.W."/>
            <person name="Priest M."/>
            <person name="Roberts A."/>
            <person name="Saif S."/>
            <person name="Shea T."/>
            <person name="Sisk P."/>
            <person name="Sykes S."/>
            <person name="Wortman J."/>
            <person name="Nusbaum C."/>
            <person name="Birren B."/>
        </authorList>
    </citation>
    <scope>NUCLEOTIDE SEQUENCE [LARGE SCALE GENOMIC DNA]</scope>
    <source>
        <strain evidence="5">ATCC 38817</strain>
    </source>
</reference>
<feature type="compositionally biased region" description="Basic residues" evidence="2">
    <location>
        <begin position="672"/>
        <end position="682"/>
    </location>
</feature>
<feature type="compositionally biased region" description="Low complexity" evidence="2">
    <location>
        <begin position="605"/>
        <end position="629"/>
    </location>
</feature>
<dbReference type="PANTHER" id="PTHR12630">
    <property type="entry name" value="N-LINKED OLIGOSACCHARIDE PROCESSING"/>
    <property type="match status" value="1"/>
</dbReference>
<evidence type="ECO:0000313" key="6">
    <source>
        <dbReference type="Proteomes" id="UP000030693"/>
    </source>
</evidence>
<accession>A0A058ZEJ4</accession>
<feature type="compositionally biased region" description="Pro residues" evidence="2">
    <location>
        <begin position="588"/>
        <end position="597"/>
    </location>
</feature>
<dbReference type="InterPro" id="IPR002172">
    <property type="entry name" value="LDrepeatLR_classA_rpt"/>
</dbReference>
<feature type="region of interest" description="Disordered" evidence="2">
    <location>
        <begin position="293"/>
        <end position="328"/>
    </location>
</feature>
<organism evidence="5">
    <name type="scientific">Fonticula alba</name>
    <name type="common">Slime mold</name>
    <dbReference type="NCBI Taxonomy" id="691883"/>
    <lineage>
        <taxon>Eukaryota</taxon>
        <taxon>Rotosphaerida</taxon>
        <taxon>Fonticulaceae</taxon>
        <taxon>Fonticula</taxon>
    </lineage>
</organism>
<keyword evidence="6" id="KW-1185">Reference proteome</keyword>
<dbReference type="PANTHER" id="PTHR12630:SF1">
    <property type="entry name" value="GLUCOSIDASE 2 SUBUNIT BETA"/>
    <property type="match status" value="1"/>
</dbReference>
<sequence length="690" mass="74069">MLPDGFAVRRGPPPCRLLLALLALALQALFHLSLAAPGSIPASGVNHSAQHLWLVGVAPGLVHRYPPAGVDIDRGTFTCLDGSRTVPLSAVNDDYCDCLGDGSDEPGTSACATSLRTAYNWPVGGATLPVTAGSPPGIPQLLTFHCANAGHVPTVIPASRVGDGICDCCDGSDELVAWQLQHQLEHLVGNGSAVVESSGPRCPNTCAAQAAQWERQLLRNRLGAIQRLKNIRDSRESLLQTQRQADEKLPQLLKTREEHDELKVAFEDITKKKEDAFAEYEAIRAERQRIRNREEAVERLTGTPSVPPTSPPEEGDSGAPGAGTPQAEDDYYEDTYEELEDPAYPYDILIAYNALQRKWSAAKARLTRLQDQHERLSKIASDNYGPDGAFYHHRHKCLSFDSGDRFRICPFDTNVIRKMSRERFNLGSFATWTPAEGVVELPGTGRLGPDAVPPFPDTSAAGVRGHVHPRLVAADPDSILIPPRQSPVLRQVFDKGSPCSQEHSGDLAGRFSSTIQFVCRGLDDGVVLSYQERDRCHYDFVVASVGACTGEAIGGDTWWDTPEGMALLDAHGLTAPSSAEGPSGDQSPQPPVAPEAPLPTGTLQTPDTMLPTETPMMPSETPAAALPGAAPSPIPRPPGSVMVEHSSAPPPAHADDGATNGESTDSQMARQAHAHTHPVLHGHPHDHSEL</sequence>
<dbReference type="GeneID" id="20526462"/>
<gene>
    <name evidence="5" type="ORF">H696_01737</name>
</gene>
<proteinExistence type="predicted"/>
<dbReference type="CDD" id="cd00112">
    <property type="entry name" value="LDLa"/>
    <property type="match status" value="1"/>
</dbReference>
<feature type="region of interest" description="Disordered" evidence="2">
    <location>
        <begin position="573"/>
        <end position="690"/>
    </location>
</feature>
<keyword evidence="1" id="KW-1015">Disulfide bond</keyword>
<evidence type="ECO:0000313" key="5">
    <source>
        <dbReference type="EMBL" id="KCV72343.1"/>
    </source>
</evidence>
<dbReference type="InterPro" id="IPR009011">
    <property type="entry name" value="Man6P_isomerase_rcpt-bd_dom_sf"/>
</dbReference>
<dbReference type="Gene3D" id="4.10.400.10">
    <property type="entry name" value="Low-density Lipoprotein Receptor"/>
    <property type="match status" value="1"/>
</dbReference>
<evidence type="ECO:0000256" key="3">
    <source>
        <dbReference type="SAM" id="SignalP"/>
    </source>
</evidence>
<protein>
    <recommendedName>
        <fullName evidence="4">Glucosidase II beta subunit N-terminal domain-containing protein</fullName>
    </recommendedName>
</protein>
<keyword evidence="3" id="KW-0732">Signal</keyword>
<dbReference type="Pfam" id="PF12999">
    <property type="entry name" value="PRKCSH-like"/>
    <property type="match status" value="2"/>
</dbReference>
<dbReference type="GO" id="GO:0006491">
    <property type="term" value="P:N-glycan processing"/>
    <property type="evidence" value="ECO:0007669"/>
    <property type="project" value="TreeGrafter"/>
</dbReference>
<feature type="domain" description="Glucosidase II beta subunit N-terminal" evidence="4">
    <location>
        <begin position="52"/>
        <end position="113"/>
    </location>
</feature>
<dbReference type="SUPFAM" id="SSF50911">
    <property type="entry name" value="Mannose 6-phosphate receptor domain"/>
    <property type="match status" value="1"/>
</dbReference>
<feature type="compositionally biased region" description="Polar residues" evidence="2">
    <location>
        <begin position="660"/>
        <end position="669"/>
    </location>
</feature>
<dbReference type="RefSeq" id="XP_009493921.1">
    <property type="nucleotide sequence ID" value="XM_009495646.1"/>
</dbReference>
<dbReference type="OrthoDB" id="28322at2759"/>
<evidence type="ECO:0000256" key="1">
    <source>
        <dbReference type="ARBA" id="ARBA00023157"/>
    </source>
</evidence>
<dbReference type="AlphaFoldDB" id="A0A058ZEJ4"/>